<feature type="domain" description="Polymerase nucleotidyl transferase" evidence="1">
    <location>
        <begin position="30"/>
        <end position="80"/>
    </location>
</feature>
<dbReference type="InterPro" id="IPR043519">
    <property type="entry name" value="NT_sf"/>
</dbReference>
<evidence type="ECO:0000313" key="3">
    <source>
        <dbReference type="Proteomes" id="UP000623010"/>
    </source>
</evidence>
<organism evidence="2 3">
    <name type="scientific">Streptomyces echinoruber</name>
    <dbReference type="NCBI Taxonomy" id="68898"/>
    <lineage>
        <taxon>Bacteria</taxon>
        <taxon>Bacillati</taxon>
        <taxon>Actinomycetota</taxon>
        <taxon>Actinomycetes</taxon>
        <taxon>Kitasatosporales</taxon>
        <taxon>Streptomycetaceae</taxon>
        <taxon>Streptomyces</taxon>
    </lineage>
</organism>
<gene>
    <name evidence="2" type="ORF">GCM10010389_14250</name>
</gene>
<dbReference type="GO" id="GO:0016779">
    <property type="term" value="F:nucleotidyltransferase activity"/>
    <property type="evidence" value="ECO:0007669"/>
    <property type="project" value="InterPro"/>
</dbReference>
<dbReference type="Pfam" id="PF01909">
    <property type="entry name" value="NTP_transf_2"/>
    <property type="match status" value="1"/>
</dbReference>
<evidence type="ECO:0000259" key="1">
    <source>
        <dbReference type="Pfam" id="PF01909"/>
    </source>
</evidence>
<protein>
    <recommendedName>
        <fullName evidence="1">Polymerase nucleotidyl transferase domain-containing protein</fullName>
    </recommendedName>
</protein>
<evidence type="ECO:0000313" key="2">
    <source>
        <dbReference type="EMBL" id="GGZ77635.1"/>
    </source>
</evidence>
<dbReference type="InterPro" id="IPR002934">
    <property type="entry name" value="Polymerase_NTP_transf_dom"/>
</dbReference>
<dbReference type="AlphaFoldDB" id="A0A918R1R5"/>
<name>A0A918R1R5_9ACTN</name>
<comment type="caution">
    <text evidence="2">The sequence shown here is derived from an EMBL/GenBank/DDBJ whole genome shotgun (WGS) entry which is preliminary data.</text>
</comment>
<proteinExistence type="predicted"/>
<sequence length="146" mass="15639">MTGRDETRPGRPAERARVVDRVTRAAAARPDVIGLLLAGSTARGTARPDSDVDLVLLTTDPARYADGAWTDALGLGTRLRTRSWGAVTEWRYATASGLEVEIDVGSPDWARTDPVDPGTRRVVTDGARPLHDPRGLLAALLRACTP</sequence>
<keyword evidence="3" id="KW-1185">Reference proteome</keyword>
<dbReference type="EMBL" id="BMWH01000003">
    <property type="protein sequence ID" value="GGZ77635.1"/>
    <property type="molecule type" value="Genomic_DNA"/>
</dbReference>
<dbReference type="Proteomes" id="UP000623010">
    <property type="component" value="Unassembled WGS sequence"/>
</dbReference>
<reference evidence="2" key="1">
    <citation type="journal article" date="2014" name="Int. J. Syst. Evol. Microbiol.">
        <title>Complete genome sequence of Corynebacterium casei LMG S-19264T (=DSM 44701T), isolated from a smear-ripened cheese.</title>
        <authorList>
            <consortium name="US DOE Joint Genome Institute (JGI-PGF)"/>
            <person name="Walter F."/>
            <person name="Albersmeier A."/>
            <person name="Kalinowski J."/>
            <person name="Ruckert C."/>
        </authorList>
    </citation>
    <scope>NUCLEOTIDE SEQUENCE</scope>
    <source>
        <strain evidence="2">JCM 5016</strain>
    </source>
</reference>
<dbReference type="SUPFAM" id="SSF81301">
    <property type="entry name" value="Nucleotidyltransferase"/>
    <property type="match status" value="1"/>
</dbReference>
<reference evidence="2" key="2">
    <citation type="submission" date="2020-09" db="EMBL/GenBank/DDBJ databases">
        <authorList>
            <person name="Sun Q."/>
            <person name="Ohkuma M."/>
        </authorList>
    </citation>
    <scope>NUCLEOTIDE SEQUENCE</scope>
    <source>
        <strain evidence="2">JCM 5016</strain>
    </source>
</reference>
<dbReference type="Gene3D" id="3.30.460.10">
    <property type="entry name" value="Beta Polymerase, domain 2"/>
    <property type="match status" value="1"/>
</dbReference>
<accession>A0A918R1R5</accession>
<dbReference type="RefSeq" id="WP_190056442.1">
    <property type="nucleotide sequence ID" value="NZ_BMWH01000003.1"/>
</dbReference>